<dbReference type="Proteomes" id="UP001446871">
    <property type="component" value="Unassembled WGS sequence"/>
</dbReference>
<evidence type="ECO:0000313" key="2">
    <source>
        <dbReference type="Proteomes" id="UP001446871"/>
    </source>
</evidence>
<reference evidence="1 2" key="1">
    <citation type="submission" date="2023-01" db="EMBL/GenBank/DDBJ databases">
        <title>Analysis of 21 Apiospora genomes using comparative genomics revels a genus with tremendous synthesis potential of carbohydrate active enzymes and secondary metabolites.</title>
        <authorList>
            <person name="Sorensen T."/>
        </authorList>
    </citation>
    <scope>NUCLEOTIDE SEQUENCE [LARGE SCALE GENOMIC DNA]</scope>
    <source>
        <strain evidence="1 2">CBS 83171</strain>
    </source>
</reference>
<accession>A0ABR1TLN7</accession>
<gene>
    <name evidence="1" type="ORF">PG996_015592</name>
</gene>
<name>A0ABR1TLN7_9PEZI</name>
<comment type="caution">
    <text evidence="1">The sequence shown here is derived from an EMBL/GenBank/DDBJ whole genome shotgun (WGS) entry which is preliminary data.</text>
</comment>
<dbReference type="EMBL" id="JAQQWM010000009">
    <property type="protein sequence ID" value="KAK8047528.1"/>
    <property type="molecule type" value="Genomic_DNA"/>
</dbReference>
<evidence type="ECO:0000313" key="1">
    <source>
        <dbReference type="EMBL" id="KAK8047528.1"/>
    </source>
</evidence>
<proteinExistence type="predicted"/>
<protein>
    <recommendedName>
        <fullName evidence="3">F-box domain-containing protein</fullName>
    </recommendedName>
</protein>
<sequence length="156" mass="17458">MPQLRHLDMRLALRNYDDNFDLADYAYVFQLAPNLAKLSISSCHSVSRPLSLDHIRTLCIKHSELSRPDAETLLASCTGGLRAFSGWVMSPYGTPVPEMVELLLRHGHGRTLADLVLVADVYAKLVWVDEFEAIEAPLTGFERLQRLVPSLHVAGF</sequence>
<keyword evidence="2" id="KW-1185">Reference proteome</keyword>
<organism evidence="1 2">
    <name type="scientific">Apiospora saccharicola</name>
    <dbReference type="NCBI Taxonomy" id="335842"/>
    <lineage>
        <taxon>Eukaryota</taxon>
        <taxon>Fungi</taxon>
        <taxon>Dikarya</taxon>
        <taxon>Ascomycota</taxon>
        <taxon>Pezizomycotina</taxon>
        <taxon>Sordariomycetes</taxon>
        <taxon>Xylariomycetidae</taxon>
        <taxon>Amphisphaeriales</taxon>
        <taxon>Apiosporaceae</taxon>
        <taxon>Apiospora</taxon>
    </lineage>
</organism>
<evidence type="ECO:0008006" key="3">
    <source>
        <dbReference type="Google" id="ProtNLM"/>
    </source>
</evidence>